<comment type="similarity">
    <text evidence="2 7">Belongs to the UDP-glucose/GDP-mannose dehydrogenase family.</text>
</comment>
<evidence type="ECO:0000259" key="8">
    <source>
        <dbReference type="SMART" id="SM00984"/>
    </source>
</evidence>
<protein>
    <recommendedName>
        <fullName evidence="3 7">UDP-glucose 6-dehydrogenase</fullName>
        <ecNumber evidence="3 7">1.1.1.22</ecNumber>
    </recommendedName>
</protein>
<gene>
    <name evidence="9" type="ORF">U1T56_22835</name>
</gene>
<evidence type="ECO:0000256" key="3">
    <source>
        <dbReference type="ARBA" id="ARBA00012954"/>
    </source>
</evidence>
<dbReference type="EMBL" id="JBBLZC010000040">
    <property type="protein sequence ID" value="MEK0086002.1"/>
    <property type="molecule type" value="Genomic_DNA"/>
</dbReference>
<dbReference type="InterPro" id="IPR014027">
    <property type="entry name" value="UDP-Glc/GDP-Man_DH_C"/>
</dbReference>
<dbReference type="Gene3D" id="3.40.50.720">
    <property type="entry name" value="NAD(P)-binding Rossmann-like Domain"/>
    <property type="match status" value="2"/>
</dbReference>
<dbReference type="Proteomes" id="UP001375743">
    <property type="component" value="Unassembled WGS sequence"/>
</dbReference>
<evidence type="ECO:0000256" key="6">
    <source>
        <dbReference type="ARBA" id="ARBA00047473"/>
    </source>
</evidence>
<accession>A0ABU8XXR3</accession>
<evidence type="ECO:0000256" key="2">
    <source>
        <dbReference type="ARBA" id="ARBA00006601"/>
    </source>
</evidence>
<evidence type="ECO:0000313" key="9">
    <source>
        <dbReference type="EMBL" id="MEK0086002.1"/>
    </source>
</evidence>
<dbReference type="InterPro" id="IPR017476">
    <property type="entry name" value="UDP-Glc/GDP-Man"/>
</dbReference>
<evidence type="ECO:0000313" key="10">
    <source>
        <dbReference type="Proteomes" id="UP001375743"/>
    </source>
</evidence>
<reference evidence="9 10" key="1">
    <citation type="submission" date="2024-01" db="EMBL/GenBank/DDBJ databases">
        <title>Multi-omics insights into the function and evolution of sodium benzoate biodegradation pathways in Benzoatithermus flavus gen. nov., sp. nov. from hot spring.</title>
        <authorList>
            <person name="Hu C.-J."/>
            <person name="Li W.-J."/>
        </authorList>
    </citation>
    <scope>NUCLEOTIDE SEQUENCE [LARGE SCALE GENOMIC DNA]</scope>
    <source>
        <strain evidence="9 10">SYSU G07066</strain>
    </source>
</reference>
<sequence>MRIVLFGLGHVGATTTACLAQAGHDVLGVDPEPARVAAVAAGRAPVREPGLDALLRAGVAAGRIAAATTAGEALAVADLAMVCVATPPTADRRGLDLARLVAVAQAIGAAIRGRRRAGRPLLVVLRSTVPPGATERLVLPAIAAAAGEGPGAAWEIAYHPEFAREGSAIADHRAPSRIVVGERAPGATRRLMGLYEGIAAPFLEVPLAVAELAKLVDNGWHALKVAFANEVGRLAVAHGLEPDAVAALLLADGRLNLGPAYLRPGAPYGGACLPKDLGALLGLADAAGLTLPALAGAVASNEAHLAWLLAAIRARVAPPGPVLQIGVSFKAGTDDLRGSPLVELARRLVAHGYALRLHDPDLDPARLAAAGRALPPAGAALLARGRAADLAAAAAGVRLVVLGKPCPRLRAHLPAGAPVLDLTRLAGFTRAAPAA</sequence>
<proteinExistence type="inferred from homology"/>
<dbReference type="Gene3D" id="1.20.5.170">
    <property type="match status" value="1"/>
</dbReference>
<dbReference type="PROSITE" id="PS51257">
    <property type="entry name" value="PROKAR_LIPOPROTEIN"/>
    <property type="match status" value="1"/>
</dbReference>
<dbReference type="InterPro" id="IPR014026">
    <property type="entry name" value="UDP-Glc/GDP-Man_DH_dimer"/>
</dbReference>
<keyword evidence="5 7" id="KW-0520">NAD</keyword>
<comment type="pathway">
    <text evidence="1">Nucleotide-sugar biosynthesis; UDP-alpha-D-glucuronate biosynthesis; UDP-alpha-D-glucuronate from UDP-alpha-D-glucose: step 1/1.</text>
</comment>
<dbReference type="InterPro" id="IPR028357">
    <property type="entry name" value="UDPglc_DH_bac"/>
</dbReference>
<keyword evidence="4 7" id="KW-0560">Oxidoreductase</keyword>
<dbReference type="PANTHER" id="PTHR43750:SF1">
    <property type="entry name" value="GDP-MANNOSE 6-DEHYDROGENASE"/>
    <property type="match status" value="1"/>
</dbReference>
<name>A0ABU8XXR3_9PROT</name>
<dbReference type="SUPFAM" id="SSF51735">
    <property type="entry name" value="NAD(P)-binding Rossmann-fold domains"/>
    <property type="match status" value="1"/>
</dbReference>
<comment type="catalytic activity">
    <reaction evidence="6 7">
        <text>UDP-alpha-D-glucose + 2 NAD(+) + H2O = UDP-alpha-D-glucuronate + 2 NADH + 3 H(+)</text>
        <dbReference type="Rhea" id="RHEA:23596"/>
        <dbReference type="ChEBI" id="CHEBI:15377"/>
        <dbReference type="ChEBI" id="CHEBI:15378"/>
        <dbReference type="ChEBI" id="CHEBI:57540"/>
        <dbReference type="ChEBI" id="CHEBI:57945"/>
        <dbReference type="ChEBI" id="CHEBI:58052"/>
        <dbReference type="ChEBI" id="CHEBI:58885"/>
        <dbReference type="EC" id="1.1.1.22"/>
    </reaction>
</comment>
<feature type="domain" description="UDP-glucose/GDP-mannose dehydrogenase C-terminal" evidence="8">
    <location>
        <begin position="323"/>
        <end position="428"/>
    </location>
</feature>
<dbReference type="InterPro" id="IPR001732">
    <property type="entry name" value="UDP-Glc/GDP-Man_DH_N"/>
</dbReference>
<dbReference type="SUPFAM" id="SSF52413">
    <property type="entry name" value="UDP-glucose/GDP-mannose dehydrogenase C-terminal domain"/>
    <property type="match status" value="1"/>
</dbReference>
<evidence type="ECO:0000256" key="4">
    <source>
        <dbReference type="ARBA" id="ARBA00023002"/>
    </source>
</evidence>
<dbReference type="RefSeq" id="WP_418161848.1">
    <property type="nucleotide sequence ID" value="NZ_JBBLZC010000040.1"/>
</dbReference>
<dbReference type="Pfam" id="PF00984">
    <property type="entry name" value="UDPG_MGDP_dh"/>
    <property type="match status" value="1"/>
</dbReference>
<evidence type="ECO:0000256" key="5">
    <source>
        <dbReference type="ARBA" id="ARBA00023027"/>
    </source>
</evidence>
<dbReference type="Pfam" id="PF03721">
    <property type="entry name" value="UDPG_MGDP_dh_N"/>
    <property type="match status" value="1"/>
</dbReference>
<organism evidence="9 10">
    <name type="scientific">Benzoatithermus flavus</name>
    <dbReference type="NCBI Taxonomy" id="3108223"/>
    <lineage>
        <taxon>Bacteria</taxon>
        <taxon>Pseudomonadati</taxon>
        <taxon>Pseudomonadota</taxon>
        <taxon>Alphaproteobacteria</taxon>
        <taxon>Geminicoccales</taxon>
        <taxon>Geminicoccaceae</taxon>
        <taxon>Benzoatithermus</taxon>
    </lineage>
</organism>
<evidence type="ECO:0000256" key="1">
    <source>
        <dbReference type="ARBA" id="ARBA00004701"/>
    </source>
</evidence>
<dbReference type="InterPro" id="IPR008927">
    <property type="entry name" value="6-PGluconate_DH-like_C_sf"/>
</dbReference>
<dbReference type="PIRSF" id="PIRSF500134">
    <property type="entry name" value="UDPglc_DH_bac"/>
    <property type="match status" value="1"/>
</dbReference>
<dbReference type="NCBIfam" id="TIGR03026">
    <property type="entry name" value="NDP-sugDHase"/>
    <property type="match status" value="1"/>
</dbReference>
<dbReference type="InterPro" id="IPR036220">
    <property type="entry name" value="UDP-Glc/GDP-Man_DH_C_sf"/>
</dbReference>
<keyword evidence="10" id="KW-1185">Reference proteome</keyword>
<evidence type="ECO:0000256" key="7">
    <source>
        <dbReference type="PIRNR" id="PIRNR000124"/>
    </source>
</evidence>
<dbReference type="InterPro" id="IPR036291">
    <property type="entry name" value="NAD(P)-bd_dom_sf"/>
</dbReference>
<dbReference type="SUPFAM" id="SSF48179">
    <property type="entry name" value="6-phosphogluconate dehydrogenase C-terminal domain-like"/>
    <property type="match status" value="1"/>
</dbReference>
<dbReference type="EC" id="1.1.1.22" evidence="3 7"/>
<dbReference type="SMART" id="SM00984">
    <property type="entry name" value="UDPG_MGDP_dh_C"/>
    <property type="match status" value="1"/>
</dbReference>
<comment type="caution">
    <text evidence="9">The sequence shown here is derived from an EMBL/GenBank/DDBJ whole genome shotgun (WGS) entry which is preliminary data.</text>
</comment>
<dbReference type="Pfam" id="PF03720">
    <property type="entry name" value="UDPG_MGDP_dh_C"/>
    <property type="match status" value="1"/>
</dbReference>
<dbReference type="PANTHER" id="PTHR43750">
    <property type="entry name" value="UDP-GLUCOSE 6-DEHYDROGENASE TUAD"/>
    <property type="match status" value="1"/>
</dbReference>
<dbReference type="PIRSF" id="PIRSF000124">
    <property type="entry name" value="UDPglc_GDPman_dh"/>
    <property type="match status" value="1"/>
</dbReference>